<comment type="subcellular location">
    <subcellularLocation>
        <location evidence="1">Cell membrane</location>
        <topology evidence="1">Multi-pass membrane protein</topology>
    </subcellularLocation>
</comment>
<dbReference type="SUPFAM" id="SSF58104">
    <property type="entry name" value="Methyl-accepting chemotaxis protein (MCP) signaling domain"/>
    <property type="match status" value="1"/>
</dbReference>
<evidence type="ECO:0000313" key="11">
    <source>
        <dbReference type="EMBL" id="SGY94346.1"/>
    </source>
</evidence>
<keyword evidence="4" id="KW-0145">Chemotaxis</keyword>
<feature type="domain" description="Methyl-accepting transducer" evidence="10">
    <location>
        <begin position="174"/>
        <end position="266"/>
    </location>
</feature>
<sequence>MTRFNFYQGAALLPLLLMLLLQEWLAAGAIVVTLILVWILVSTLLGKTVDKPREENVENITSVNTNAILVSMLQEEIPPCIDELKDDLNKTQQINSESFITLNSAFYQLLRMSAEQSASLHKVLFSISKDKALALTGKEYYDPDAIDLKTFIESTHQFLNICSDLMMETTAQSNDAVNKIAVMESQMNNINGLVDNAQKIARQTNLLSLNAAIEAARAGEMGRGFAVVAQEIRLLSDTSNKFNEDIRGEVTQAMTTFVEAKSMVESLAKDNAEKSSQTQSRLHQELIKFAELEESLEMNLDNLMSLSVDTKACVNDSVRSLQVEDIISQLSEHSVLQAENMKQVLFACSELLSAEKNVDQDTFVNKLKVAAEQLKQQSLQVQNKTISTGSMNEGEIELF</sequence>
<keyword evidence="3" id="KW-0488">Methylation</keyword>
<evidence type="ECO:0000313" key="12">
    <source>
        <dbReference type="Proteomes" id="UP000182660"/>
    </source>
</evidence>
<evidence type="ECO:0000256" key="2">
    <source>
        <dbReference type="ARBA" id="ARBA00022475"/>
    </source>
</evidence>
<keyword evidence="7" id="KW-0472">Membrane</keyword>
<keyword evidence="8 9" id="KW-0807">Transducer</keyword>
<reference evidence="11 12" key="1">
    <citation type="submission" date="2016-11" db="EMBL/GenBank/DDBJ databases">
        <authorList>
            <person name="Klemetsen T."/>
        </authorList>
    </citation>
    <scope>NUCLEOTIDE SEQUENCE [LARGE SCALE GENOMIC DNA]</scope>
    <source>
        <strain evidence="11">MT 2528</strain>
    </source>
</reference>
<evidence type="ECO:0000256" key="6">
    <source>
        <dbReference type="ARBA" id="ARBA00022989"/>
    </source>
</evidence>
<dbReference type="Gene3D" id="1.10.287.950">
    <property type="entry name" value="Methyl-accepting chemotaxis protein"/>
    <property type="match status" value="1"/>
</dbReference>
<evidence type="ECO:0000256" key="1">
    <source>
        <dbReference type="ARBA" id="ARBA00004651"/>
    </source>
</evidence>
<dbReference type="Pfam" id="PF00015">
    <property type="entry name" value="MCPsignal"/>
    <property type="match status" value="1"/>
</dbReference>
<evidence type="ECO:0000256" key="8">
    <source>
        <dbReference type="ARBA" id="ARBA00023224"/>
    </source>
</evidence>
<evidence type="ECO:0000256" key="3">
    <source>
        <dbReference type="ARBA" id="ARBA00022481"/>
    </source>
</evidence>
<keyword evidence="12" id="KW-1185">Reference proteome</keyword>
<evidence type="ECO:0000259" key="10">
    <source>
        <dbReference type="PROSITE" id="PS50111"/>
    </source>
</evidence>
<dbReference type="PANTHER" id="PTHR32089:SF39">
    <property type="entry name" value="METHYL-ACCEPTING CHEMOTAXIS PROTEIN HLYB"/>
    <property type="match status" value="1"/>
</dbReference>
<evidence type="ECO:0000256" key="5">
    <source>
        <dbReference type="ARBA" id="ARBA00022692"/>
    </source>
</evidence>
<protein>
    <submittedName>
        <fullName evidence="11">Methyl-accepting chemotaxis protein</fullName>
    </submittedName>
</protein>
<dbReference type="GeneID" id="61296610"/>
<accession>A0ABY1HEI6</accession>
<evidence type="ECO:0000256" key="4">
    <source>
        <dbReference type="ARBA" id="ARBA00022500"/>
    </source>
</evidence>
<dbReference type="SMART" id="SM00283">
    <property type="entry name" value="MA"/>
    <property type="match status" value="1"/>
</dbReference>
<dbReference type="InterPro" id="IPR004089">
    <property type="entry name" value="MCPsignal_dom"/>
</dbReference>
<dbReference type="EMBL" id="FPLJ01000060">
    <property type="protein sequence ID" value="SGY94346.1"/>
    <property type="molecule type" value="Genomic_DNA"/>
</dbReference>
<evidence type="ECO:0000256" key="7">
    <source>
        <dbReference type="ARBA" id="ARBA00023136"/>
    </source>
</evidence>
<proteinExistence type="predicted"/>
<evidence type="ECO:0000256" key="9">
    <source>
        <dbReference type="PROSITE-ProRule" id="PRU00284"/>
    </source>
</evidence>
<keyword evidence="5" id="KW-0812">Transmembrane</keyword>
<comment type="caution">
    <text evidence="11">The sequence shown here is derived from an EMBL/GenBank/DDBJ whole genome shotgun (WGS) entry which is preliminary data.</text>
</comment>
<dbReference type="PROSITE" id="PS50111">
    <property type="entry name" value="CHEMOTAXIS_TRANSDUC_2"/>
    <property type="match status" value="1"/>
</dbReference>
<dbReference type="RefSeq" id="WP_075472605.1">
    <property type="nucleotide sequence ID" value="NZ_CAWQZC010000153.1"/>
</dbReference>
<keyword evidence="6" id="KW-1133">Transmembrane helix</keyword>
<gene>
    <name evidence="11" type="ORF">MT2528_2776</name>
</gene>
<name>A0ABY1HEI6_9GAMM</name>
<dbReference type="PANTHER" id="PTHR32089">
    <property type="entry name" value="METHYL-ACCEPTING CHEMOTAXIS PROTEIN MCPB"/>
    <property type="match status" value="1"/>
</dbReference>
<organism evidence="11 12">
    <name type="scientific">Moritella viscosa</name>
    <dbReference type="NCBI Taxonomy" id="80854"/>
    <lineage>
        <taxon>Bacteria</taxon>
        <taxon>Pseudomonadati</taxon>
        <taxon>Pseudomonadota</taxon>
        <taxon>Gammaproteobacteria</taxon>
        <taxon>Alteromonadales</taxon>
        <taxon>Moritellaceae</taxon>
        <taxon>Moritella</taxon>
    </lineage>
</organism>
<dbReference type="Proteomes" id="UP000182660">
    <property type="component" value="Unassembled WGS sequence"/>
</dbReference>
<keyword evidence="2" id="KW-1003">Cell membrane</keyword>